<dbReference type="EMBL" id="JAZDUF010000005">
    <property type="protein sequence ID" value="MEE3852298.1"/>
    <property type="molecule type" value="Genomic_DNA"/>
</dbReference>
<keyword evidence="2" id="KW-1185">Reference proteome</keyword>
<evidence type="ECO:0000313" key="2">
    <source>
        <dbReference type="Proteomes" id="UP001347146"/>
    </source>
</evidence>
<organism evidence="1 2">
    <name type="scientific">Gordonia sesuvii</name>
    <dbReference type="NCBI Taxonomy" id="3116777"/>
    <lineage>
        <taxon>Bacteria</taxon>
        <taxon>Bacillati</taxon>
        <taxon>Actinomycetota</taxon>
        <taxon>Actinomycetes</taxon>
        <taxon>Mycobacteriales</taxon>
        <taxon>Gordoniaceae</taxon>
        <taxon>Gordonia</taxon>
    </lineage>
</organism>
<dbReference type="RefSeq" id="WP_330434341.1">
    <property type="nucleotide sequence ID" value="NZ_JAZDUF010000005.1"/>
</dbReference>
<gene>
    <name evidence="1" type="ORF">VZC37_18300</name>
</gene>
<protein>
    <submittedName>
        <fullName evidence="1">Uncharacterized protein</fullName>
    </submittedName>
</protein>
<proteinExistence type="predicted"/>
<dbReference type="Proteomes" id="UP001347146">
    <property type="component" value="Unassembled WGS sequence"/>
</dbReference>
<name>A0ABU7MHM0_9ACTN</name>
<comment type="caution">
    <text evidence="1">The sequence shown here is derived from an EMBL/GenBank/DDBJ whole genome shotgun (WGS) entry which is preliminary data.</text>
</comment>
<accession>A0ABU7MHM0</accession>
<sequence length="40" mass="4638">MELEIDWSHREEYIACKHQTTPTIANEALTDPNRVVISPE</sequence>
<evidence type="ECO:0000313" key="1">
    <source>
        <dbReference type="EMBL" id="MEE3852298.1"/>
    </source>
</evidence>
<reference evidence="1 2" key="1">
    <citation type="submission" date="2024-01" db="EMBL/GenBank/DDBJ databases">
        <title>Draft genome sequence of Gordonia sp. LSe1-13.</title>
        <authorList>
            <person name="Suphannarot A."/>
            <person name="Mingma R."/>
        </authorList>
    </citation>
    <scope>NUCLEOTIDE SEQUENCE [LARGE SCALE GENOMIC DNA]</scope>
    <source>
        <strain evidence="1 2">LSe1-13</strain>
    </source>
</reference>